<proteinExistence type="predicted"/>
<dbReference type="Gene3D" id="1.20.1000.10">
    <property type="entry name" value="Guanylate-binding protein, C-terminal domain"/>
    <property type="match status" value="1"/>
</dbReference>
<dbReference type="Proteomes" id="UP001652662">
    <property type="component" value="Chromosome 24"/>
</dbReference>
<evidence type="ECO:0000256" key="1">
    <source>
        <dbReference type="SAM" id="MobiDB-lite"/>
    </source>
</evidence>
<evidence type="ECO:0000313" key="3">
    <source>
        <dbReference type="RefSeq" id="XP_008509272.1"/>
    </source>
</evidence>
<protein>
    <submittedName>
        <fullName evidence="3">Guanylate-binding protein 3-like</fullName>
    </submittedName>
</protein>
<dbReference type="RefSeq" id="XP_008509272.1">
    <property type="nucleotide sequence ID" value="XM_008511050.2"/>
</dbReference>
<dbReference type="InterPro" id="IPR036543">
    <property type="entry name" value="Guanylate-bd_C_sf"/>
</dbReference>
<organism evidence="2 3">
    <name type="scientific">Equus przewalskii</name>
    <name type="common">Przewalski's horse</name>
    <name type="synonym">Equus caballus przewalskii</name>
    <dbReference type="NCBI Taxonomy" id="9798"/>
    <lineage>
        <taxon>Eukaryota</taxon>
        <taxon>Metazoa</taxon>
        <taxon>Chordata</taxon>
        <taxon>Craniata</taxon>
        <taxon>Vertebrata</taxon>
        <taxon>Euteleostomi</taxon>
        <taxon>Mammalia</taxon>
        <taxon>Eutheria</taxon>
        <taxon>Laurasiatheria</taxon>
        <taxon>Perissodactyla</taxon>
        <taxon>Equidae</taxon>
        <taxon>Equus</taxon>
    </lineage>
</organism>
<dbReference type="SUPFAM" id="SSF48340">
    <property type="entry name" value="Interferon-induced guanylate-binding protein 1 (GBP1), C-terminal domain"/>
    <property type="match status" value="1"/>
</dbReference>
<keyword evidence="2" id="KW-1185">Reference proteome</keyword>
<dbReference type="GeneID" id="103544200"/>
<feature type="region of interest" description="Disordered" evidence="1">
    <location>
        <begin position="127"/>
        <end position="149"/>
    </location>
</feature>
<accession>A0ABM2EPT2</accession>
<sequence>MVQIQPIMGHEKGFMEHSIQFDKPVLRNMYMDLLKMKEEAEACLLRKDNLPSYAEEQLAEERAKREEAEREKELLEQKCKELQQKLDNQERVLKQLQAEMEEKMRNELRERDEKIQKLEAQMKTLLEEKENTKNDCTSKKKKNKDKENPSKPSLWFLILEAINRFLILITKYLCSE</sequence>
<name>A0ABM2EPT2_EQUPR</name>
<gene>
    <name evidence="3" type="primary">LOC103544200</name>
</gene>
<evidence type="ECO:0000313" key="2">
    <source>
        <dbReference type="Proteomes" id="UP001652662"/>
    </source>
</evidence>
<reference evidence="3" key="1">
    <citation type="submission" date="2025-08" db="UniProtKB">
        <authorList>
            <consortium name="RefSeq"/>
        </authorList>
    </citation>
    <scope>IDENTIFICATION</scope>
    <source>
        <tissue evidence="3">Blood</tissue>
    </source>
</reference>